<organism evidence="1 2">
    <name type="scientific">Marinospirillum alkalitolerans</name>
    <dbReference type="NCBI Taxonomy" id="3123374"/>
    <lineage>
        <taxon>Bacteria</taxon>
        <taxon>Pseudomonadati</taxon>
        <taxon>Pseudomonadota</taxon>
        <taxon>Gammaproteobacteria</taxon>
        <taxon>Oceanospirillales</taxon>
        <taxon>Oceanospirillaceae</taxon>
        <taxon>Marinospirillum</taxon>
    </lineage>
</organism>
<proteinExistence type="predicted"/>
<reference evidence="1 2" key="1">
    <citation type="submission" date="2024-02" db="EMBL/GenBank/DDBJ databases">
        <title>Marinospirillum sp. MEB 164 isolated from Lonar lake sediment.</title>
        <authorList>
            <person name="Joshi A."/>
            <person name="Thite S."/>
        </authorList>
    </citation>
    <scope>NUCLEOTIDE SEQUENCE [LARGE SCALE GENOMIC DNA]</scope>
    <source>
        <strain evidence="1 2">MEB164</strain>
    </source>
</reference>
<dbReference type="Proteomes" id="UP001621714">
    <property type="component" value="Unassembled WGS sequence"/>
</dbReference>
<evidence type="ECO:0008006" key="3">
    <source>
        <dbReference type="Google" id="ProtNLM"/>
    </source>
</evidence>
<name>A0ABW8PW72_9GAMM</name>
<dbReference type="RefSeq" id="WP_405338358.1">
    <property type="nucleotide sequence ID" value="NZ_JBANFI010000003.1"/>
</dbReference>
<evidence type="ECO:0000313" key="2">
    <source>
        <dbReference type="Proteomes" id="UP001621714"/>
    </source>
</evidence>
<gene>
    <name evidence="1" type="ORF">V6U78_05790</name>
</gene>
<accession>A0ABW8PW72</accession>
<evidence type="ECO:0000313" key="1">
    <source>
        <dbReference type="EMBL" id="MFK7160545.1"/>
    </source>
</evidence>
<protein>
    <recommendedName>
        <fullName evidence="3">Phasin protein</fullName>
    </recommendedName>
</protein>
<comment type="caution">
    <text evidence="1">The sequence shown here is derived from an EMBL/GenBank/DDBJ whole genome shotgun (WGS) entry which is preliminary data.</text>
</comment>
<sequence>MQTVIDIMKDQLHKQQMPLASYQKQWLEAMELLVETEMSALRTYWEAWFNLSKTCFAGQDAQNPLDLGHGCADMFCAFNKALLEHHHQRQKIAQDWRERISEIMY</sequence>
<keyword evidence="2" id="KW-1185">Reference proteome</keyword>
<dbReference type="EMBL" id="JBANFI010000003">
    <property type="protein sequence ID" value="MFK7160545.1"/>
    <property type="molecule type" value="Genomic_DNA"/>
</dbReference>